<evidence type="ECO:0000259" key="6">
    <source>
        <dbReference type="Pfam" id="PF03151"/>
    </source>
</evidence>
<feature type="domain" description="Sugar phosphate transporter" evidence="6">
    <location>
        <begin position="2"/>
        <end position="316"/>
    </location>
</feature>
<feature type="transmembrane region" description="Helical" evidence="5">
    <location>
        <begin position="271"/>
        <end position="293"/>
    </location>
</feature>
<feature type="non-terminal residue" evidence="7">
    <location>
        <position position="342"/>
    </location>
</feature>
<evidence type="ECO:0000313" key="8">
    <source>
        <dbReference type="Proteomes" id="UP000094112"/>
    </source>
</evidence>
<feature type="transmembrane region" description="Helical" evidence="5">
    <location>
        <begin position="26"/>
        <end position="50"/>
    </location>
</feature>
<keyword evidence="4 5" id="KW-0472">Membrane</keyword>
<dbReference type="GeneID" id="30198162"/>
<evidence type="ECO:0000256" key="3">
    <source>
        <dbReference type="ARBA" id="ARBA00022989"/>
    </source>
</evidence>
<organism evidence="7 8">
    <name type="scientific">Wickerhamomyces anomalus (strain ATCC 58044 / CBS 1984 / NCYC 433 / NRRL Y-366-8)</name>
    <name type="common">Yeast</name>
    <name type="synonym">Hansenula anomala</name>
    <dbReference type="NCBI Taxonomy" id="683960"/>
    <lineage>
        <taxon>Eukaryota</taxon>
        <taxon>Fungi</taxon>
        <taxon>Dikarya</taxon>
        <taxon>Ascomycota</taxon>
        <taxon>Saccharomycotina</taxon>
        <taxon>Saccharomycetes</taxon>
        <taxon>Phaffomycetales</taxon>
        <taxon>Wickerhamomycetaceae</taxon>
        <taxon>Wickerhamomyces</taxon>
    </lineage>
</organism>
<keyword evidence="8" id="KW-1185">Reference proteome</keyword>
<reference evidence="7 8" key="1">
    <citation type="journal article" date="2016" name="Proc. Natl. Acad. Sci. U.S.A.">
        <title>Comparative genomics of biotechnologically important yeasts.</title>
        <authorList>
            <person name="Riley R."/>
            <person name="Haridas S."/>
            <person name="Wolfe K.H."/>
            <person name="Lopes M.R."/>
            <person name="Hittinger C.T."/>
            <person name="Goeker M."/>
            <person name="Salamov A.A."/>
            <person name="Wisecaver J.H."/>
            <person name="Long T.M."/>
            <person name="Calvey C.H."/>
            <person name="Aerts A.L."/>
            <person name="Barry K.W."/>
            <person name="Choi C."/>
            <person name="Clum A."/>
            <person name="Coughlan A.Y."/>
            <person name="Deshpande S."/>
            <person name="Douglass A.P."/>
            <person name="Hanson S.J."/>
            <person name="Klenk H.-P."/>
            <person name="LaButti K.M."/>
            <person name="Lapidus A."/>
            <person name="Lindquist E.A."/>
            <person name="Lipzen A.M."/>
            <person name="Meier-Kolthoff J.P."/>
            <person name="Ohm R.A."/>
            <person name="Otillar R.P."/>
            <person name="Pangilinan J.L."/>
            <person name="Peng Y."/>
            <person name="Rokas A."/>
            <person name="Rosa C.A."/>
            <person name="Scheuner C."/>
            <person name="Sibirny A.A."/>
            <person name="Slot J.C."/>
            <person name="Stielow J.B."/>
            <person name="Sun H."/>
            <person name="Kurtzman C.P."/>
            <person name="Blackwell M."/>
            <person name="Grigoriev I.V."/>
            <person name="Jeffries T.W."/>
        </authorList>
    </citation>
    <scope>NUCLEOTIDE SEQUENCE [LARGE SCALE GENOMIC DNA]</scope>
    <source>
        <strain evidence="8">ATCC 58044 / CBS 1984 / NCYC 433 / NRRL Y-366-8</strain>
    </source>
</reference>
<protein>
    <recommendedName>
        <fullName evidence="6">Sugar phosphate transporter domain-containing protein</fullName>
    </recommendedName>
</protein>
<feature type="transmembrane region" description="Helical" evidence="5">
    <location>
        <begin position="299"/>
        <end position="318"/>
    </location>
</feature>
<dbReference type="OrthoDB" id="18894at2759"/>
<feature type="transmembrane region" description="Helical" evidence="5">
    <location>
        <begin position="244"/>
        <end position="264"/>
    </location>
</feature>
<feature type="non-terminal residue" evidence="7">
    <location>
        <position position="1"/>
    </location>
</feature>
<dbReference type="InterPro" id="IPR004853">
    <property type="entry name" value="Sugar_P_trans_dom"/>
</dbReference>
<dbReference type="STRING" id="683960.A0A1E3P782"/>
<evidence type="ECO:0000256" key="5">
    <source>
        <dbReference type="SAM" id="Phobius"/>
    </source>
</evidence>
<dbReference type="PANTHER" id="PTHR11132">
    <property type="entry name" value="SOLUTE CARRIER FAMILY 35"/>
    <property type="match status" value="1"/>
</dbReference>
<name>A0A1E3P782_WICAA</name>
<feature type="transmembrane region" description="Helical" evidence="5">
    <location>
        <begin position="71"/>
        <end position="91"/>
    </location>
</feature>
<evidence type="ECO:0000256" key="1">
    <source>
        <dbReference type="ARBA" id="ARBA00004141"/>
    </source>
</evidence>
<feature type="transmembrane region" description="Helical" evidence="5">
    <location>
        <begin position="206"/>
        <end position="224"/>
    </location>
</feature>
<sequence>IIGWYVFSLTISLYNKWMFDKSKLNLPFPILITSFHQLLLSILSFLTIWFKPTIRPQQENETQDKLITRQGLKFYLTHILPCATASAGDIGSGNMSFRFITLTTYTMVKSSSIAFVLLFGVICRLEKFSLNLLGIVLLMSFGVMLMVDNDKSQSNDDGKEEDSHFYLGFSLVLMSSCMSGLRWVFTQLLLHKNNESKGKKNPIVTIYQLSPPMFVVLFCIGLGIEGLGKFLNASIWEERGILKTLILLLFPGILVFFMTIFEFAILQRAQVITLSIAGIFKEILTIIVSTFIFHDRLTFMNFIGLIITLVDIAWYNYYRYLERLKEAEENMKLNDRDRYELE</sequence>
<gene>
    <name evidence="7" type="ORF">WICANDRAFT_21720</name>
</gene>
<keyword evidence="2 5" id="KW-0812">Transmembrane</keyword>
<accession>A0A1E3P782</accession>
<dbReference type="GO" id="GO:0015786">
    <property type="term" value="P:UDP-glucose transmembrane transport"/>
    <property type="evidence" value="ECO:0007669"/>
    <property type="project" value="EnsemblFungi"/>
</dbReference>
<feature type="transmembrane region" description="Helical" evidence="5">
    <location>
        <begin position="165"/>
        <end position="185"/>
    </location>
</feature>
<dbReference type="Proteomes" id="UP000094112">
    <property type="component" value="Unassembled WGS sequence"/>
</dbReference>
<dbReference type="EMBL" id="KV454209">
    <property type="protein sequence ID" value="ODQ61285.1"/>
    <property type="molecule type" value="Genomic_DNA"/>
</dbReference>
<dbReference type="GO" id="GO:0016020">
    <property type="term" value="C:membrane"/>
    <property type="evidence" value="ECO:0007669"/>
    <property type="project" value="UniProtKB-SubCell"/>
</dbReference>
<evidence type="ECO:0000313" key="7">
    <source>
        <dbReference type="EMBL" id="ODQ61285.1"/>
    </source>
</evidence>
<dbReference type="RefSeq" id="XP_019040492.1">
    <property type="nucleotide sequence ID" value="XM_019180916.1"/>
</dbReference>
<feature type="transmembrane region" description="Helical" evidence="5">
    <location>
        <begin position="97"/>
        <end position="121"/>
    </location>
</feature>
<keyword evidence="3 5" id="KW-1133">Transmembrane helix</keyword>
<dbReference type="InterPro" id="IPR050186">
    <property type="entry name" value="TPT_transporter"/>
</dbReference>
<feature type="transmembrane region" description="Helical" evidence="5">
    <location>
        <begin position="128"/>
        <end position="145"/>
    </location>
</feature>
<dbReference type="Pfam" id="PF03151">
    <property type="entry name" value="TPT"/>
    <property type="match status" value="1"/>
</dbReference>
<evidence type="ECO:0000256" key="2">
    <source>
        <dbReference type="ARBA" id="ARBA00022692"/>
    </source>
</evidence>
<evidence type="ECO:0000256" key="4">
    <source>
        <dbReference type="ARBA" id="ARBA00023136"/>
    </source>
</evidence>
<dbReference type="AlphaFoldDB" id="A0A1E3P782"/>
<comment type="subcellular location">
    <subcellularLocation>
        <location evidence="1">Membrane</location>
        <topology evidence="1">Multi-pass membrane protein</topology>
    </subcellularLocation>
</comment>
<proteinExistence type="predicted"/>